<name>A0A2K8Z0J0_9BACT</name>
<evidence type="ECO:0000256" key="4">
    <source>
        <dbReference type="ARBA" id="ARBA00022989"/>
    </source>
</evidence>
<dbReference type="PANTHER" id="PTHR30572:SF18">
    <property type="entry name" value="ABC-TYPE MACROLIDE FAMILY EXPORT SYSTEM PERMEASE COMPONENT 2"/>
    <property type="match status" value="1"/>
</dbReference>
<keyword evidence="4 6" id="KW-1133">Transmembrane helix</keyword>
<feature type="transmembrane region" description="Helical" evidence="6">
    <location>
        <begin position="295"/>
        <end position="317"/>
    </location>
</feature>
<dbReference type="OrthoDB" id="5933722at2"/>
<dbReference type="GO" id="GO:0022857">
    <property type="term" value="F:transmembrane transporter activity"/>
    <property type="evidence" value="ECO:0007669"/>
    <property type="project" value="TreeGrafter"/>
</dbReference>
<evidence type="ECO:0000256" key="3">
    <source>
        <dbReference type="ARBA" id="ARBA00022692"/>
    </source>
</evidence>
<sequence>MLHNYLKIALRNLAKHKANTAINMVGLAIGMACCLLIVLYVTDELSYDRHWANGDRIYRMALERRYPGRSTKYAIIPQSYAQSVKKEIPEIEQTTRIFTFGNNNDPVLLKLDGRTIEERGALGVDSTFFQVFQMPFIRGQANKALTRPNTVVLTQRTATRLFGTANPIGKILEIVQGPKLEITGICADPVQNAHFTFNFLVSARAQEAEQPNHISFAAHTYLLLKPNTSPETVESKLPAVVEKYAAGEVERTFGVSFRDYLKAGNGYFYFLQPLRSIHLDSHLEAEHQPNGSRSLVSIFSIIAAFVLLIACINFMNLATARSSERAREVGIRKSLGSTTGQLAAQFLTESVLLSLFSLVIGVLLVAILLSPFNTLAGKSLTLFTLVRWETLPLLLGGAVAVGLLAGSYPAGVLSAFEPIKVLKGKFSSTRQGHFLRNGLVVFQFAVSVLLIVSTIVVYNQLDFIQQKELGFSKESVIKVKGAGFLDKNTESFKQEVAKLAGVTSVGGTSSAPGEENFFGISFRKNGEKETVTGKGCVVDDQYLQTLRMTMLAGRPFNRQFDDSLSVILNEEAVRQVGLTDPIGKQIISPDNFVKRDGPPVTYTVVGIVRNFHFGSLHQHISPLFILNNRLFRRVDNELAVRVQADANSSVAGQMERIWKRYLPDQPFHYSYLDADWGALYQSEQVAQRLFGVFAMLAIFIACMGLLGLAMYVIRLRTKEIGVRKVLGASTPGLVALLSKDFLKLVLIAIVIATPIAWYVMDRWLQDFAYHIDIEWWVFVVAGLLAVGIALLTVSFQSIRAALMNPVKSLRSE</sequence>
<feature type="transmembrane region" description="Helical" evidence="6">
    <location>
        <begin position="392"/>
        <end position="416"/>
    </location>
</feature>
<dbReference type="AlphaFoldDB" id="A0A2K8Z0J0"/>
<evidence type="ECO:0000313" key="10">
    <source>
        <dbReference type="Proteomes" id="UP000232883"/>
    </source>
</evidence>
<feature type="domain" description="MacB-like periplasmic core" evidence="8">
    <location>
        <begin position="474"/>
        <end position="652"/>
    </location>
</feature>
<dbReference type="PROSITE" id="PS51257">
    <property type="entry name" value="PROKAR_LIPOPROTEIN"/>
    <property type="match status" value="1"/>
</dbReference>
<dbReference type="Proteomes" id="UP000232883">
    <property type="component" value="Chromosome"/>
</dbReference>
<accession>A0A2K8Z0J0</accession>
<keyword evidence="3 6" id="KW-0812">Transmembrane</keyword>
<protein>
    <submittedName>
        <fullName evidence="9">ABC transporter permease</fullName>
    </submittedName>
</protein>
<dbReference type="EMBL" id="CP025096">
    <property type="protein sequence ID" value="AUD03406.1"/>
    <property type="molecule type" value="Genomic_DNA"/>
</dbReference>
<feature type="domain" description="ABC3 transporter permease C-terminal" evidence="7">
    <location>
        <begin position="301"/>
        <end position="413"/>
    </location>
</feature>
<dbReference type="Pfam" id="PF02687">
    <property type="entry name" value="FtsX"/>
    <property type="match status" value="2"/>
</dbReference>
<dbReference type="InterPro" id="IPR025857">
    <property type="entry name" value="MacB_PCD"/>
</dbReference>
<reference evidence="9 10" key="1">
    <citation type="submission" date="2017-11" db="EMBL/GenBank/DDBJ databases">
        <title>Taxonomic description and genome sequences of Spirosoma HA7 sp. nov., isolated from pollen microhabitat of Corylus avellana.</title>
        <authorList>
            <person name="Ambika Manirajan B."/>
            <person name="Suarez C."/>
            <person name="Ratering S."/>
            <person name="Geissler-Plaum R."/>
            <person name="Cardinale M."/>
            <person name="Sylvia S."/>
        </authorList>
    </citation>
    <scope>NUCLEOTIDE SEQUENCE [LARGE SCALE GENOMIC DNA]</scope>
    <source>
        <strain evidence="9 10">HA7</strain>
    </source>
</reference>
<dbReference type="KEGG" id="spir:CWM47_17135"/>
<evidence type="ECO:0000256" key="1">
    <source>
        <dbReference type="ARBA" id="ARBA00004651"/>
    </source>
</evidence>
<feature type="domain" description="MacB-like periplasmic core" evidence="8">
    <location>
        <begin position="20"/>
        <end position="238"/>
    </location>
</feature>
<feature type="transmembrane region" description="Helical" evidence="6">
    <location>
        <begin position="775"/>
        <end position="795"/>
    </location>
</feature>
<feature type="transmembrane region" description="Helical" evidence="6">
    <location>
        <begin position="741"/>
        <end position="760"/>
    </location>
</feature>
<feature type="transmembrane region" description="Helical" evidence="6">
    <location>
        <begin position="437"/>
        <end position="458"/>
    </location>
</feature>
<feature type="transmembrane region" description="Helical" evidence="6">
    <location>
        <begin position="351"/>
        <end position="372"/>
    </location>
</feature>
<dbReference type="PANTHER" id="PTHR30572">
    <property type="entry name" value="MEMBRANE COMPONENT OF TRANSPORTER-RELATED"/>
    <property type="match status" value="1"/>
</dbReference>
<proteinExistence type="predicted"/>
<evidence type="ECO:0000259" key="8">
    <source>
        <dbReference type="Pfam" id="PF12704"/>
    </source>
</evidence>
<feature type="transmembrane region" description="Helical" evidence="6">
    <location>
        <begin position="21"/>
        <end position="41"/>
    </location>
</feature>
<keyword evidence="10" id="KW-1185">Reference proteome</keyword>
<evidence type="ECO:0000256" key="2">
    <source>
        <dbReference type="ARBA" id="ARBA00022475"/>
    </source>
</evidence>
<evidence type="ECO:0000256" key="6">
    <source>
        <dbReference type="SAM" id="Phobius"/>
    </source>
</evidence>
<dbReference type="GO" id="GO:0005886">
    <property type="term" value="C:plasma membrane"/>
    <property type="evidence" value="ECO:0007669"/>
    <property type="project" value="UniProtKB-SubCell"/>
</dbReference>
<keyword evidence="2" id="KW-1003">Cell membrane</keyword>
<comment type="subcellular location">
    <subcellularLocation>
        <location evidence="1">Cell membrane</location>
        <topology evidence="1">Multi-pass membrane protein</topology>
    </subcellularLocation>
</comment>
<gene>
    <name evidence="9" type="ORF">CWM47_17135</name>
</gene>
<dbReference type="RefSeq" id="WP_100989474.1">
    <property type="nucleotide sequence ID" value="NZ_CP025096.1"/>
</dbReference>
<feature type="domain" description="ABC3 transporter permease C-terminal" evidence="7">
    <location>
        <begin position="692"/>
        <end position="805"/>
    </location>
</feature>
<dbReference type="InterPro" id="IPR050250">
    <property type="entry name" value="Macrolide_Exporter_MacB"/>
</dbReference>
<evidence type="ECO:0000256" key="5">
    <source>
        <dbReference type="ARBA" id="ARBA00023136"/>
    </source>
</evidence>
<organism evidence="9 10">
    <name type="scientific">Spirosoma pollinicola</name>
    <dbReference type="NCBI Taxonomy" id="2057025"/>
    <lineage>
        <taxon>Bacteria</taxon>
        <taxon>Pseudomonadati</taxon>
        <taxon>Bacteroidota</taxon>
        <taxon>Cytophagia</taxon>
        <taxon>Cytophagales</taxon>
        <taxon>Cytophagaceae</taxon>
        <taxon>Spirosoma</taxon>
    </lineage>
</organism>
<feature type="transmembrane region" description="Helical" evidence="6">
    <location>
        <begin position="689"/>
        <end position="713"/>
    </location>
</feature>
<dbReference type="Pfam" id="PF12704">
    <property type="entry name" value="MacB_PCD"/>
    <property type="match status" value="2"/>
</dbReference>
<dbReference type="InterPro" id="IPR003838">
    <property type="entry name" value="ABC3_permease_C"/>
</dbReference>
<evidence type="ECO:0000313" key="9">
    <source>
        <dbReference type="EMBL" id="AUD03406.1"/>
    </source>
</evidence>
<keyword evidence="5 6" id="KW-0472">Membrane</keyword>
<evidence type="ECO:0000259" key="7">
    <source>
        <dbReference type="Pfam" id="PF02687"/>
    </source>
</evidence>